<evidence type="ECO:0000313" key="3">
    <source>
        <dbReference type="Proteomes" id="UP000215914"/>
    </source>
</evidence>
<evidence type="ECO:0000256" key="1">
    <source>
        <dbReference type="SAM" id="MobiDB-lite"/>
    </source>
</evidence>
<keyword evidence="3" id="KW-1185">Reference proteome</keyword>
<evidence type="ECO:0000313" key="2">
    <source>
        <dbReference type="EMBL" id="KAF5810463.1"/>
    </source>
</evidence>
<dbReference type="AlphaFoldDB" id="A0A9K3J7U2"/>
<organism evidence="2 3">
    <name type="scientific">Helianthus annuus</name>
    <name type="common">Common sunflower</name>
    <dbReference type="NCBI Taxonomy" id="4232"/>
    <lineage>
        <taxon>Eukaryota</taxon>
        <taxon>Viridiplantae</taxon>
        <taxon>Streptophyta</taxon>
        <taxon>Embryophyta</taxon>
        <taxon>Tracheophyta</taxon>
        <taxon>Spermatophyta</taxon>
        <taxon>Magnoliopsida</taxon>
        <taxon>eudicotyledons</taxon>
        <taxon>Gunneridae</taxon>
        <taxon>Pentapetalae</taxon>
        <taxon>asterids</taxon>
        <taxon>campanulids</taxon>
        <taxon>Asterales</taxon>
        <taxon>Asteraceae</taxon>
        <taxon>Asteroideae</taxon>
        <taxon>Heliantheae alliance</taxon>
        <taxon>Heliantheae</taxon>
        <taxon>Helianthus</taxon>
    </lineage>
</organism>
<dbReference type="Gramene" id="mRNA:HanXRQr2_Chr04g0169701">
    <property type="protein sequence ID" value="mRNA:HanXRQr2_Chr04g0169701"/>
    <property type="gene ID" value="HanXRQr2_Chr04g0169701"/>
</dbReference>
<dbReference type="EMBL" id="MNCJ02000319">
    <property type="protein sequence ID" value="KAF5810463.1"/>
    <property type="molecule type" value="Genomic_DNA"/>
</dbReference>
<reference evidence="2" key="2">
    <citation type="submission" date="2020-06" db="EMBL/GenBank/DDBJ databases">
        <title>Helianthus annuus Genome sequencing and assembly Release 2.</title>
        <authorList>
            <person name="Gouzy J."/>
            <person name="Langlade N."/>
            <person name="Munos S."/>
        </authorList>
    </citation>
    <scope>NUCLEOTIDE SEQUENCE</scope>
    <source>
        <tissue evidence="2">Leaves</tissue>
    </source>
</reference>
<proteinExistence type="predicted"/>
<feature type="compositionally biased region" description="Basic and acidic residues" evidence="1">
    <location>
        <begin position="154"/>
        <end position="170"/>
    </location>
</feature>
<accession>A0A9K3J7U2</accession>
<sequence>MKATLEADRAKFESGLKTEEWSVVGWKRKAEAEAALLSNERKNWREICEKDNNEKIGLRNIINNLKAKVKRLKKQDADIEKLKQEKAEAEAAHDEARSHRERSEQREVRTCATLALRDKEIDELTALLSEQEQIKAELESAKKYLQLERVKRAETSRRLNETEEKLESSETARVTAESQLEPLKNDMLWLKDRGVISVANSVLNADELDETVAHLLVAAGNDGYAQGYAECSHHMVNALKVDWDTSRSATHGFDTKAALATAETQFNTLQLPVMDLVTVGL</sequence>
<comment type="caution">
    <text evidence="2">The sequence shown here is derived from an EMBL/GenBank/DDBJ whole genome shotgun (WGS) entry which is preliminary data.</text>
</comment>
<dbReference type="Proteomes" id="UP000215914">
    <property type="component" value="Unassembled WGS sequence"/>
</dbReference>
<gene>
    <name evidence="2" type="ORF">HanXRQr2_Chr04g0169701</name>
</gene>
<feature type="region of interest" description="Disordered" evidence="1">
    <location>
        <begin position="154"/>
        <end position="173"/>
    </location>
</feature>
<reference evidence="2" key="1">
    <citation type="journal article" date="2017" name="Nature">
        <title>The sunflower genome provides insights into oil metabolism, flowering and Asterid evolution.</title>
        <authorList>
            <person name="Badouin H."/>
            <person name="Gouzy J."/>
            <person name="Grassa C.J."/>
            <person name="Murat F."/>
            <person name="Staton S.E."/>
            <person name="Cottret L."/>
            <person name="Lelandais-Briere C."/>
            <person name="Owens G.L."/>
            <person name="Carrere S."/>
            <person name="Mayjonade B."/>
            <person name="Legrand L."/>
            <person name="Gill N."/>
            <person name="Kane N.C."/>
            <person name="Bowers J.E."/>
            <person name="Hubner S."/>
            <person name="Bellec A."/>
            <person name="Berard A."/>
            <person name="Berges H."/>
            <person name="Blanchet N."/>
            <person name="Boniface M.C."/>
            <person name="Brunel D."/>
            <person name="Catrice O."/>
            <person name="Chaidir N."/>
            <person name="Claudel C."/>
            <person name="Donnadieu C."/>
            <person name="Faraut T."/>
            <person name="Fievet G."/>
            <person name="Helmstetter N."/>
            <person name="King M."/>
            <person name="Knapp S.J."/>
            <person name="Lai Z."/>
            <person name="Le Paslier M.C."/>
            <person name="Lippi Y."/>
            <person name="Lorenzon L."/>
            <person name="Mandel J.R."/>
            <person name="Marage G."/>
            <person name="Marchand G."/>
            <person name="Marquand E."/>
            <person name="Bret-Mestries E."/>
            <person name="Morien E."/>
            <person name="Nambeesan S."/>
            <person name="Nguyen T."/>
            <person name="Pegot-Espagnet P."/>
            <person name="Pouilly N."/>
            <person name="Raftis F."/>
            <person name="Sallet E."/>
            <person name="Schiex T."/>
            <person name="Thomas J."/>
            <person name="Vandecasteele C."/>
            <person name="Vares D."/>
            <person name="Vear F."/>
            <person name="Vautrin S."/>
            <person name="Crespi M."/>
            <person name="Mangin B."/>
            <person name="Burke J.M."/>
            <person name="Salse J."/>
            <person name="Munos S."/>
            <person name="Vincourt P."/>
            <person name="Rieseberg L.H."/>
            <person name="Langlade N.B."/>
        </authorList>
    </citation>
    <scope>NUCLEOTIDE SEQUENCE</scope>
    <source>
        <tissue evidence="2">Leaves</tissue>
    </source>
</reference>
<protein>
    <submittedName>
        <fullName evidence="2">Uncharacterized protein</fullName>
    </submittedName>
</protein>
<feature type="region of interest" description="Disordered" evidence="1">
    <location>
        <begin position="84"/>
        <end position="105"/>
    </location>
</feature>
<name>A0A9K3J7U2_HELAN</name>